<evidence type="ECO:0000313" key="3">
    <source>
        <dbReference type="EMBL" id="PMD13277.1"/>
    </source>
</evidence>
<feature type="non-terminal residue" evidence="3">
    <location>
        <position position="1"/>
    </location>
</feature>
<proteinExistence type="predicted"/>
<dbReference type="PANTHER" id="PTHR45964:SF5">
    <property type="entry name" value="WSCD FAMILY MEMBER CG9164"/>
    <property type="match status" value="1"/>
</dbReference>
<dbReference type="Proteomes" id="UP000235672">
    <property type="component" value="Unassembled WGS sequence"/>
</dbReference>
<evidence type="ECO:0000259" key="2">
    <source>
        <dbReference type="PROSITE" id="PS51212"/>
    </source>
</evidence>
<evidence type="ECO:0000256" key="1">
    <source>
        <dbReference type="ARBA" id="ARBA00022737"/>
    </source>
</evidence>
<keyword evidence="1" id="KW-0677">Repeat</keyword>
<keyword evidence="4" id="KW-1185">Reference proteome</keyword>
<dbReference type="InterPro" id="IPR002889">
    <property type="entry name" value="WSC_carb-bd"/>
</dbReference>
<feature type="non-terminal residue" evidence="3">
    <location>
        <position position="107"/>
    </location>
</feature>
<dbReference type="EMBL" id="KZ613533">
    <property type="protein sequence ID" value="PMD13277.1"/>
    <property type="molecule type" value="Genomic_DNA"/>
</dbReference>
<evidence type="ECO:0000313" key="4">
    <source>
        <dbReference type="Proteomes" id="UP000235672"/>
    </source>
</evidence>
<dbReference type="Pfam" id="PF01822">
    <property type="entry name" value="WSC"/>
    <property type="match status" value="1"/>
</dbReference>
<protein>
    <submittedName>
        <fullName evidence="3">WSC-domain-containing protein</fullName>
    </submittedName>
</protein>
<gene>
    <name evidence="3" type="ORF">NA56DRAFT_555662</name>
</gene>
<name>A0A2J6PGV4_9HELO</name>
<dbReference type="PANTHER" id="PTHR45964">
    <property type="entry name" value="WSCD FAMILY MEMBER CG9164"/>
    <property type="match status" value="1"/>
</dbReference>
<sequence length="107" mass="11275">TSSSATPTGPITVPSAGTCAWISCYTEATYTRAVNSLAIYDYNLMSPEIYAVGCAGYDLFGVEYGRECYCGNVLQSGSTLAPPSDCSMLCDGTSNEYCGAGNRLDVY</sequence>
<reference evidence="3 4" key="1">
    <citation type="submission" date="2016-05" db="EMBL/GenBank/DDBJ databases">
        <title>A degradative enzymes factory behind the ericoid mycorrhizal symbiosis.</title>
        <authorList>
            <consortium name="DOE Joint Genome Institute"/>
            <person name="Martino E."/>
            <person name="Morin E."/>
            <person name="Grelet G."/>
            <person name="Kuo A."/>
            <person name="Kohler A."/>
            <person name="Daghino S."/>
            <person name="Barry K."/>
            <person name="Choi C."/>
            <person name="Cichocki N."/>
            <person name="Clum A."/>
            <person name="Copeland A."/>
            <person name="Hainaut M."/>
            <person name="Haridas S."/>
            <person name="Labutti K."/>
            <person name="Lindquist E."/>
            <person name="Lipzen A."/>
            <person name="Khouja H.-R."/>
            <person name="Murat C."/>
            <person name="Ohm R."/>
            <person name="Olson A."/>
            <person name="Spatafora J."/>
            <person name="Veneault-Fourrey C."/>
            <person name="Henrissat B."/>
            <person name="Grigoriev I."/>
            <person name="Martin F."/>
            <person name="Perotto S."/>
        </authorList>
    </citation>
    <scope>NUCLEOTIDE SEQUENCE [LARGE SCALE GENOMIC DNA]</scope>
    <source>
        <strain evidence="3 4">UAMH 7357</strain>
    </source>
</reference>
<accession>A0A2J6PGV4</accession>
<dbReference type="InterPro" id="IPR051589">
    <property type="entry name" value="Sialate-O-sulfotransferase"/>
</dbReference>
<dbReference type="OrthoDB" id="5985073at2759"/>
<feature type="domain" description="WSC" evidence="2">
    <location>
        <begin position="18"/>
        <end position="107"/>
    </location>
</feature>
<dbReference type="PROSITE" id="PS51212">
    <property type="entry name" value="WSC"/>
    <property type="match status" value="1"/>
</dbReference>
<dbReference type="STRING" id="1745343.A0A2J6PGV4"/>
<dbReference type="AlphaFoldDB" id="A0A2J6PGV4"/>
<dbReference type="SMART" id="SM00321">
    <property type="entry name" value="WSC"/>
    <property type="match status" value="1"/>
</dbReference>
<organism evidence="3 4">
    <name type="scientific">Hyaloscypha hepaticicola</name>
    <dbReference type="NCBI Taxonomy" id="2082293"/>
    <lineage>
        <taxon>Eukaryota</taxon>
        <taxon>Fungi</taxon>
        <taxon>Dikarya</taxon>
        <taxon>Ascomycota</taxon>
        <taxon>Pezizomycotina</taxon>
        <taxon>Leotiomycetes</taxon>
        <taxon>Helotiales</taxon>
        <taxon>Hyaloscyphaceae</taxon>
        <taxon>Hyaloscypha</taxon>
    </lineage>
</organism>